<gene>
    <name evidence="2" type="ORF">LCGC14_2900550</name>
</gene>
<dbReference type="AlphaFoldDB" id="A0A0F8XUI0"/>
<evidence type="ECO:0000259" key="1">
    <source>
        <dbReference type="Pfam" id="PF03819"/>
    </source>
</evidence>
<comment type="caution">
    <text evidence="2">The sequence shown here is derived from an EMBL/GenBank/DDBJ whole genome shotgun (WGS) entry which is preliminary data.</text>
</comment>
<dbReference type="Gene3D" id="1.10.287.1080">
    <property type="entry name" value="MazG-like"/>
    <property type="match status" value="1"/>
</dbReference>
<protein>
    <recommendedName>
        <fullName evidence="1">NTP pyrophosphohydrolase MazG-like domain-containing protein</fullName>
    </recommendedName>
</protein>
<proteinExistence type="predicted"/>
<reference evidence="2" key="1">
    <citation type="journal article" date="2015" name="Nature">
        <title>Complex archaea that bridge the gap between prokaryotes and eukaryotes.</title>
        <authorList>
            <person name="Spang A."/>
            <person name="Saw J.H."/>
            <person name="Jorgensen S.L."/>
            <person name="Zaremba-Niedzwiedzka K."/>
            <person name="Martijn J."/>
            <person name="Lind A.E."/>
            <person name="van Eijk R."/>
            <person name="Schleper C."/>
            <person name="Guy L."/>
            <person name="Ettema T.J."/>
        </authorList>
    </citation>
    <scope>NUCLEOTIDE SEQUENCE</scope>
</reference>
<accession>A0A0F8XUI0</accession>
<name>A0A0F8XUI0_9ZZZZ</name>
<dbReference type="InterPro" id="IPR004518">
    <property type="entry name" value="MazG-like_dom"/>
</dbReference>
<dbReference type="Pfam" id="PF03819">
    <property type="entry name" value="MazG"/>
    <property type="match status" value="1"/>
</dbReference>
<feature type="domain" description="NTP pyrophosphohydrolase MazG-like" evidence="1">
    <location>
        <begin position="29"/>
        <end position="95"/>
    </location>
</feature>
<organism evidence="2">
    <name type="scientific">marine sediment metagenome</name>
    <dbReference type="NCBI Taxonomy" id="412755"/>
    <lineage>
        <taxon>unclassified sequences</taxon>
        <taxon>metagenomes</taxon>
        <taxon>ecological metagenomes</taxon>
    </lineage>
</organism>
<dbReference type="SUPFAM" id="SSF101386">
    <property type="entry name" value="all-alpha NTP pyrophosphatases"/>
    <property type="match status" value="1"/>
</dbReference>
<dbReference type="EMBL" id="LAZR01057090">
    <property type="protein sequence ID" value="KKK72772.1"/>
    <property type="molecule type" value="Genomic_DNA"/>
</dbReference>
<evidence type="ECO:0000313" key="2">
    <source>
        <dbReference type="EMBL" id="KKK72772.1"/>
    </source>
</evidence>
<sequence>MSELDQLQARFKVWGLDNFGPLPDEFHITKLTEEVGEAAHAVVRLYHQAQGKKVNKNSEVNLRDALGDIMIILMNLANNHDWSLEEVFRETADEVLARDYTRKA</sequence>